<evidence type="ECO:0000256" key="2">
    <source>
        <dbReference type="ARBA" id="ARBA00023274"/>
    </source>
</evidence>
<gene>
    <name evidence="3" type="ORF">WOB96_12095</name>
</gene>
<dbReference type="EMBL" id="JBBPCO010000012">
    <property type="protein sequence ID" value="MEK8090499.1"/>
    <property type="molecule type" value="Genomic_DNA"/>
</dbReference>
<dbReference type="GO" id="GO:0005840">
    <property type="term" value="C:ribosome"/>
    <property type="evidence" value="ECO:0007669"/>
    <property type="project" value="UniProtKB-KW"/>
</dbReference>
<comment type="caution">
    <text evidence="3">The sequence shown here is derived from an EMBL/GenBank/DDBJ whole genome shotgun (WGS) entry which is preliminary data.</text>
</comment>
<organism evidence="3 4">
    <name type="scientific">Thermithiobacillus plumbiphilus</name>
    <dbReference type="NCBI Taxonomy" id="1729899"/>
    <lineage>
        <taxon>Bacteria</taxon>
        <taxon>Pseudomonadati</taxon>
        <taxon>Pseudomonadota</taxon>
        <taxon>Acidithiobacillia</taxon>
        <taxon>Acidithiobacillales</taxon>
        <taxon>Thermithiobacillaceae</taxon>
        <taxon>Thermithiobacillus</taxon>
    </lineage>
</organism>
<dbReference type="InterPro" id="IPR018271">
    <property type="entry name" value="Ribosomal_uS14_CS"/>
</dbReference>
<dbReference type="InterPro" id="IPR001209">
    <property type="entry name" value="Ribosomal_uS14"/>
</dbReference>
<dbReference type="Proteomes" id="UP001446205">
    <property type="component" value="Unassembled WGS sequence"/>
</dbReference>
<keyword evidence="4" id="KW-1185">Reference proteome</keyword>
<sequence length="56" mass="6468">MIVKASRPQKFAVRNYTRCRECGRVHAVYRKFGLCRLCVRKHAMAGEIPGMVKASW</sequence>
<keyword evidence="1 3" id="KW-0689">Ribosomal protein</keyword>
<protein>
    <submittedName>
        <fullName evidence="3">Type Z 30S ribosomal protein S14</fullName>
    </submittedName>
</protein>
<reference evidence="3 4" key="1">
    <citation type="submission" date="2024-04" db="EMBL/GenBank/DDBJ databases">
        <authorList>
            <person name="Abashina T."/>
            <person name="Shaikin A."/>
        </authorList>
    </citation>
    <scope>NUCLEOTIDE SEQUENCE [LARGE SCALE GENOMIC DNA]</scope>
    <source>
        <strain evidence="3 4">AAFK</strain>
    </source>
</reference>
<keyword evidence="2" id="KW-0687">Ribonucleoprotein</keyword>
<evidence type="ECO:0000256" key="1">
    <source>
        <dbReference type="ARBA" id="ARBA00022980"/>
    </source>
</evidence>
<dbReference type="PROSITE" id="PS00527">
    <property type="entry name" value="RIBOSOMAL_S14"/>
    <property type="match status" value="1"/>
</dbReference>
<name>A0ABU9DAE3_9PROT</name>
<dbReference type="Gene3D" id="4.10.830.10">
    <property type="entry name" value="30s Ribosomal Protein S14, Chain N"/>
    <property type="match status" value="1"/>
</dbReference>
<dbReference type="InterPro" id="IPR043140">
    <property type="entry name" value="Ribosomal_uS14_sf"/>
</dbReference>
<dbReference type="Pfam" id="PF00253">
    <property type="entry name" value="Ribosomal_S14"/>
    <property type="match status" value="1"/>
</dbReference>
<evidence type="ECO:0000313" key="4">
    <source>
        <dbReference type="Proteomes" id="UP001446205"/>
    </source>
</evidence>
<dbReference type="SUPFAM" id="SSF57716">
    <property type="entry name" value="Glucocorticoid receptor-like (DNA-binding domain)"/>
    <property type="match status" value="1"/>
</dbReference>
<evidence type="ECO:0000313" key="3">
    <source>
        <dbReference type="EMBL" id="MEK8090499.1"/>
    </source>
</evidence>
<proteinExistence type="predicted"/>
<accession>A0ABU9DAE3</accession>